<feature type="repeat" description="WD" evidence="3">
    <location>
        <begin position="554"/>
        <end position="580"/>
    </location>
</feature>
<dbReference type="Pfam" id="PF00400">
    <property type="entry name" value="WD40"/>
    <property type="match status" value="3"/>
</dbReference>
<evidence type="ECO:0000256" key="1">
    <source>
        <dbReference type="ARBA" id="ARBA00038279"/>
    </source>
</evidence>
<protein>
    <recommendedName>
        <fullName evidence="2">WD repeat-containing protein 79</fullName>
    </recommendedName>
</protein>
<dbReference type="EMBL" id="GEDC01015489">
    <property type="protein sequence ID" value="JAS21809.1"/>
    <property type="molecule type" value="Transcribed_RNA"/>
</dbReference>
<organism evidence="4">
    <name type="scientific">Clastoptera arizonana</name>
    <name type="common">Arizona spittle bug</name>
    <dbReference type="NCBI Taxonomy" id="38151"/>
    <lineage>
        <taxon>Eukaryota</taxon>
        <taxon>Metazoa</taxon>
        <taxon>Ecdysozoa</taxon>
        <taxon>Arthropoda</taxon>
        <taxon>Hexapoda</taxon>
        <taxon>Insecta</taxon>
        <taxon>Pterygota</taxon>
        <taxon>Neoptera</taxon>
        <taxon>Paraneoptera</taxon>
        <taxon>Hemiptera</taxon>
        <taxon>Auchenorrhyncha</taxon>
        <taxon>Cercopoidea</taxon>
        <taxon>Clastopteridae</taxon>
        <taxon>Clastoptera</taxon>
    </lineage>
</organism>
<comment type="similarity">
    <text evidence="1">Belongs to the TCAB1 family.</text>
</comment>
<dbReference type="GO" id="GO:0003723">
    <property type="term" value="F:RNA binding"/>
    <property type="evidence" value="ECO:0007669"/>
    <property type="project" value="TreeGrafter"/>
</dbReference>
<dbReference type="SUPFAM" id="SSF50978">
    <property type="entry name" value="WD40 repeat-like"/>
    <property type="match status" value="1"/>
</dbReference>
<dbReference type="EMBL" id="GEDC01018145">
    <property type="protein sequence ID" value="JAS19153.1"/>
    <property type="molecule type" value="Transcribed_RNA"/>
</dbReference>
<dbReference type="InterPro" id="IPR036322">
    <property type="entry name" value="WD40_repeat_dom_sf"/>
</dbReference>
<keyword evidence="3" id="KW-0853">WD repeat</keyword>
<reference evidence="4" key="1">
    <citation type="submission" date="2015-12" db="EMBL/GenBank/DDBJ databases">
        <title>De novo transcriptome assembly of four potential Pierce s Disease insect vectors from Arizona vineyards.</title>
        <authorList>
            <person name="Tassone E.E."/>
        </authorList>
    </citation>
    <scope>NUCLEOTIDE SEQUENCE</scope>
</reference>
<dbReference type="GO" id="GO:0030576">
    <property type="term" value="P:Cajal body organization"/>
    <property type="evidence" value="ECO:0007669"/>
    <property type="project" value="TreeGrafter"/>
</dbReference>
<dbReference type="PANTHER" id="PTHR13211">
    <property type="entry name" value="TELOMERASE CAJAL BODY PROTEIN 1"/>
    <property type="match status" value="1"/>
</dbReference>
<evidence type="ECO:0000256" key="3">
    <source>
        <dbReference type="PROSITE-ProRule" id="PRU00221"/>
    </source>
</evidence>
<proteinExistence type="inferred from homology"/>
<accession>A0A1B6D0K4</accession>
<dbReference type="InterPro" id="IPR015943">
    <property type="entry name" value="WD40/YVTN_repeat-like_dom_sf"/>
</dbReference>
<dbReference type="InterPro" id="IPR001680">
    <property type="entry name" value="WD40_rpt"/>
</dbReference>
<evidence type="ECO:0000256" key="2">
    <source>
        <dbReference type="ARBA" id="ARBA00041558"/>
    </source>
</evidence>
<dbReference type="PROSITE" id="PS50082">
    <property type="entry name" value="WD_REPEATS_2"/>
    <property type="match status" value="1"/>
</dbReference>
<evidence type="ECO:0000313" key="4">
    <source>
        <dbReference type="EMBL" id="JAS19153.1"/>
    </source>
</evidence>
<dbReference type="SMART" id="SM00320">
    <property type="entry name" value="WD40"/>
    <property type="match status" value="6"/>
</dbReference>
<evidence type="ECO:0000313" key="5">
    <source>
        <dbReference type="EMBL" id="JAS21809.1"/>
    </source>
</evidence>
<name>A0A1B6D0K4_9HEMI</name>
<dbReference type="InterPro" id="IPR051150">
    <property type="entry name" value="SWT21/TCAB1_mRNA_Telomere"/>
</dbReference>
<dbReference type="AlphaFoldDB" id="A0A1B6D0K4"/>
<dbReference type="PANTHER" id="PTHR13211:SF0">
    <property type="entry name" value="TELOMERASE CAJAL BODY PROTEIN 1"/>
    <property type="match status" value="1"/>
</dbReference>
<dbReference type="Gene3D" id="2.130.10.10">
    <property type="entry name" value="YVTN repeat-like/Quinoprotein amine dehydrogenase"/>
    <property type="match status" value="2"/>
</dbReference>
<dbReference type="GO" id="GO:0015030">
    <property type="term" value="C:Cajal body"/>
    <property type="evidence" value="ECO:0007669"/>
    <property type="project" value="TreeGrafter"/>
</dbReference>
<sequence length="651" mass="72725">MSTQETPVTNLSYAELCKDKINSPQAFIVSDKMNESQSQGDTTTNLSSAELCTLINSPQALASDKMEESPSEGYTTTNLSSTKLCTFINSPQALASDKMEESPFQGYTTTNQSSAVLCNFINSPQALVSDKVEEGPSQEDNIIELSSSELCKNVINSPQGFLLNDKIEEDPITNPSSAELYKDLMNRFHTYVANDEGIKSQTMVPENYQDGKTETHMNPKEKLENERSNFEVLCEKPIDIIDEDTSLEIKKVKFNNSENEKQQFSSSSLHIPHYDFQNFHLLTFASKEFNSQNCSNNFLKGCKWSPDGTCLLTTSEDNHLRLYDLPQSLYGKTVLTDDILLLPELSSVLKVKNGGTIYDFCWYPYMTSVDPETCCFVSSSSIAPVQLWDAFTGELRSSYRGYDQYDEVVAANSVAFSIDGAKLYCGYHNSVKIFSTDKPGRDYTNINTKVAAGQTGIVSCIAMNSYFQNMFAIGTYNKTIGIYSVDGEALCILKGQMRGLTQIQFSPDGCLLYSGARNDNDIMCWDMRNLGKVLFLLQRNVTTNQRIQFDITLDGKYLISGSTNGYIHVWDTTKSIEKQEGSCTSSDSNLISEWKPHNDCVNGVSIHKHLPLLATSSGQRHAQEICDANTIMLNNDNLENCIKLWWMGPKK</sequence>
<gene>
    <name evidence="5" type="ORF">g.12030</name>
    <name evidence="4" type="ORF">g.12031</name>
</gene>